<evidence type="ECO:0000313" key="2">
    <source>
        <dbReference type="EMBL" id="PMD42694.1"/>
    </source>
</evidence>
<reference evidence="2 3" key="1">
    <citation type="submission" date="2016-04" db="EMBL/GenBank/DDBJ databases">
        <title>A degradative enzymes factory behind the ericoid mycorrhizal symbiosis.</title>
        <authorList>
            <consortium name="DOE Joint Genome Institute"/>
            <person name="Martino E."/>
            <person name="Morin E."/>
            <person name="Grelet G."/>
            <person name="Kuo A."/>
            <person name="Kohler A."/>
            <person name="Daghino S."/>
            <person name="Barry K."/>
            <person name="Choi C."/>
            <person name="Cichocki N."/>
            <person name="Clum A."/>
            <person name="Copeland A."/>
            <person name="Hainaut M."/>
            <person name="Haridas S."/>
            <person name="Labutti K."/>
            <person name="Lindquist E."/>
            <person name="Lipzen A."/>
            <person name="Khouja H.-R."/>
            <person name="Murat C."/>
            <person name="Ohm R."/>
            <person name="Olson A."/>
            <person name="Spatafora J."/>
            <person name="Veneault-Fourrey C."/>
            <person name="Henrissat B."/>
            <person name="Grigoriev I."/>
            <person name="Martin F."/>
            <person name="Perotto S."/>
        </authorList>
    </citation>
    <scope>NUCLEOTIDE SEQUENCE [LARGE SCALE GENOMIC DNA]</scope>
    <source>
        <strain evidence="2 3">F</strain>
    </source>
</reference>
<accession>A0A2J6RW02</accession>
<feature type="region of interest" description="Disordered" evidence="1">
    <location>
        <begin position="65"/>
        <end position="173"/>
    </location>
</feature>
<proteinExistence type="predicted"/>
<organism evidence="2 3">
    <name type="scientific">Hyaloscypha variabilis (strain UAMH 11265 / GT02V1 / F)</name>
    <name type="common">Meliniomyces variabilis</name>
    <dbReference type="NCBI Taxonomy" id="1149755"/>
    <lineage>
        <taxon>Eukaryota</taxon>
        <taxon>Fungi</taxon>
        <taxon>Dikarya</taxon>
        <taxon>Ascomycota</taxon>
        <taxon>Pezizomycotina</taxon>
        <taxon>Leotiomycetes</taxon>
        <taxon>Helotiales</taxon>
        <taxon>Hyaloscyphaceae</taxon>
        <taxon>Hyaloscypha</taxon>
        <taxon>Hyaloscypha variabilis</taxon>
    </lineage>
</organism>
<evidence type="ECO:0000256" key="1">
    <source>
        <dbReference type="SAM" id="MobiDB-lite"/>
    </source>
</evidence>
<keyword evidence="3" id="KW-1185">Reference proteome</keyword>
<feature type="compositionally biased region" description="Basic residues" evidence="1">
    <location>
        <begin position="134"/>
        <end position="144"/>
    </location>
</feature>
<dbReference type="OrthoDB" id="5414186at2759"/>
<dbReference type="EMBL" id="KZ613943">
    <property type="protein sequence ID" value="PMD42694.1"/>
    <property type="molecule type" value="Genomic_DNA"/>
</dbReference>
<name>A0A2J6RW02_HYAVF</name>
<evidence type="ECO:0000313" key="3">
    <source>
        <dbReference type="Proteomes" id="UP000235786"/>
    </source>
</evidence>
<sequence>MCKPRYCILYKVSATYDLSDPNQRLNAARDILILLWAIKQGCTKTDENGLFVARAVVKQIVGEEATKTAPEGVKPDSGKPRKKPLGVEAYTKKGKRPGEGTRPQNTGESGKNKSENKKGESKKSKKEKGEKKSMLQKKQGKKDKKLLERLQQMEKKPEKKLKGGTENASRKKI</sequence>
<dbReference type="AlphaFoldDB" id="A0A2J6RW02"/>
<feature type="compositionally biased region" description="Basic and acidic residues" evidence="1">
    <location>
        <begin position="110"/>
        <end position="133"/>
    </location>
</feature>
<dbReference type="Proteomes" id="UP000235786">
    <property type="component" value="Unassembled WGS sequence"/>
</dbReference>
<protein>
    <submittedName>
        <fullName evidence="2">Uncharacterized protein</fullName>
    </submittedName>
</protein>
<gene>
    <name evidence="2" type="ORF">L207DRAFT_510915</name>
</gene>
<feature type="compositionally biased region" description="Basic and acidic residues" evidence="1">
    <location>
        <begin position="145"/>
        <end position="163"/>
    </location>
</feature>